<reference evidence="1" key="1">
    <citation type="journal article" date="2019" name="Nat. Med.">
        <title>A library of human gut bacterial isolates paired with longitudinal multiomics data enables mechanistic microbiome research.</title>
        <authorList>
            <person name="Poyet M."/>
            <person name="Groussin M."/>
            <person name="Gibbons S.M."/>
            <person name="Avila-Pacheco J."/>
            <person name="Jiang X."/>
            <person name="Kearney S.M."/>
            <person name="Perrotta A.R."/>
            <person name="Berdy B."/>
            <person name="Zhao S."/>
            <person name="Lieberman T.D."/>
            <person name="Swanson P.K."/>
            <person name="Smith M."/>
            <person name="Roesemann S."/>
            <person name="Alexander J.E."/>
            <person name="Rich S.A."/>
            <person name="Livny J."/>
            <person name="Vlamakis H."/>
            <person name="Clish C."/>
            <person name="Bullock K."/>
            <person name="Deik A."/>
            <person name="Scott J."/>
            <person name="Pierce K.A."/>
            <person name="Xavier R.J."/>
            <person name="Alm E.J."/>
        </authorList>
    </citation>
    <scope>NUCLEOTIDE SEQUENCE</scope>
    <source>
        <strain evidence="1">BIOML-A154</strain>
    </source>
</reference>
<dbReference type="AlphaFoldDB" id="A0A641Q465"/>
<proteinExistence type="predicted"/>
<evidence type="ECO:0000313" key="1">
    <source>
        <dbReference type="EMBL" id="KAA3957585.1"/>
    </source>
</evidence>
<dbReference type="RefSeq" id="WP_149942209.1">
    <property type="nucleotide sequence ID" value="NZ_CAKJZI010000002.1"/>
</dbReference>
<dbReference type="EMBL" id="VWKV01000034">
    <property type="protein sequence ID" value="KAA3957585.1"/>
    <property type="molecule type" value="Genomic_DNA"/>
</dbReference>
<sequence>MCGSHYSIRGHYPYAHYGNIHLQLNTFISPFQHKFVEKPRFALGRVAKLATSKVGIPIIEWCVY</sequence>
<comment type="caution">
    <text evidence="1">The sequence shown here is derived from an EMBL/GenBank/DDBJ whole genome shotgun (WGS) entry which is preliminary data.</text>
</comment>
<protein>
    <submittedName>
        <fullName evidence="1">Uncharacterized protein</fullName>
    </submittedName>
</protein>
<organism evidence="1">
    <name type="scientific">Bacteroides ovatus</name>
    <dbReference type="NCBI Taxonomy" id="28116"/>
    <lineage>
        <taxon>Bacteria</taxon>
        <taxon>Pseudomonadati</taxon>
        <taxon>Bacteroidota</taxon>
        <taxon>Bacteroidia</taxon>
        <taxon>Bacteroidales</taxon>
        <taxon>Bacteroidaceae</taxon>
        <taxon>Bacteroides</taxon>
    </lineage>
</organism>
<accession>A0A641Q465</accession>
<gene>
    <name evidence="1" type="ORF">F3D74_20895</name>
</gene>
<name>A0A641Q465_BACOV</name>